<evidence type="ECO:0008006" key="4">
    <source>
        <dbReference type="Google" id="ProtNLM"/>
    </source>
</evidence>
<evidence type="ECO:0000256" key="2">
    <source>
        <dbReference type="SAM" id="MobiDB-lite"/>
    </source>
</evidence>
<feature type="coiled-coil region" evidence="1">
    <location>
        <begin position="281"/>
        <end position="335"/>
    </location>
</feature>
<comment type="caution">
    <text evidence="3">The sequence shown here is derived from an EMBL/GenBank/DDBJ whole genome shotgun (WGS) entry which is preliminary data.</text>
</comment>
<accession>A0A0F9IN19</accession>
<name>A0A0F9IN19_9ZZZZ</name>
<dbReference type="AlphaFoldDB" id="A0A0F9IN19"/>
<organism evidence="3">
    <name type="scientific">marine sediment metagenome</name>
    <dbReference type="NCBI Taxonomy" id="412755"/>
    <lineage>
        <taxon>unclassified sequences</taxon>
        <taxon>metagenomes</taxon>
        <taxon>ecological metagenomes</taxon>
    </lineage>
</organism>
<feature type="non-terminal residue" evidence="3">
    <location>
        <position position="1"/>
    </location>
</feature>
<sequence length="375" mass="43408">KVEGKDHAKNDELQKLIKPIYEDYVISAQKTQLFGKMVNEIQKEKDKLFYNTFDPRDFTIEFDEFDNIVLLKVQEHIKHFKSGSTLEERVIEEKNFNFFRFEYRKGKRERNNGLSYLEGSYDAHVGIQNLMESGVYFVIRVGAGLKIIYVPMDKMNDDEYMADLELNIQTMNAENTTMILGIDENGVKTEVQLLTGQPIDFNQLLVFYYKFISVKSGVPVTILEGVTPGQLEGGKINETLLFDVLAKIQKRYEPLLRWVIGQILPELAEAEYDIEWITREAVDEKSKQELLKQKLENLETLTTTLTVKFDKAAQMVELELTEEDLDTELIEEKRKTMNNLFNSDSTDEDTDESDKPDSESTSESEDSESTEEEED</sequence>
<feature type="region of interest" description="Disordered" evidence="2">
    <location>
        <begin position="335"/>
        <end position="375"/>
    </location>
</feature>
<feature type="compositionally biased region" description="Acidic residues" evidence="2">
    <location>
        <begin position="359"/>
        <end position="375"/>
    </location>
</feature>
<proteinExistence type="predicted"/>
<evidence type="ECO:0000313" key="3">
    <source>
        <dbReference type="EMBL" id="KKM46871.1"/>
    </source>
</evidence>
<evidence type="ECO:0000256" key="1">
    <source>
        <dbReference type="SAM" id="Coils"/>
    </source>
</evidence>
<dbReference type="EMBL" id="LAZR01012024">
    <property type="protein sequence ID" value="KKM46871.1"/>
    <property type="molecule type" value="Genomic_DNA"/>
</dbReference>
<reference evidence="3" key="1">
    <citation type="journal article" date="2015" name="Nature">
        <title>Complex archaea that bridge the gap between prokaryotes and eukaryotes.</title>
        <authorList>
            <person name="Spang A."/>
            <person name="Saw J.H."/>
            <person name="Jorgensen S.L."/>
            <person name="Zaremba-Niedzwiedzka K."/>
            <person name="Martijn J."/>
            <person name="Lind A.E."/>
            <person name="van Eijk R."/>
            <person name="Schleper C."/>
            <person name="Guy L."/>
            <person name="Ettema T.J."/>
        </authorList>
    </citation>
    <scope>NUCLEOTIDE SEQUENCE</scope>
</reference>
<gene>
    <name evidence="3" type="ORF">LCGC14_1559240</name>
</gene>
<protein>
    <recommendedName>
        <fullName evidence="4">Phage portal protein</fullName>
    </recommendedName>
</protein>
<keyword evidence="1" id="KW-0175">Coiled coil</keyword>